<feature type="domain" description="Sigma factor regulator N-terminal" evidence="3">
    <location>
        <begin position="10"/>
        <end position="96"/>
    </location>
</feature>
<dbReference type="GeneID" id="84782769"/>
<dbReference type="RefSeq" id="WP_056944378.1">
    <property type="nucleotide sequence ID" value="NZ_AZDT01000042.1"/>
</dbReference>
<keyword evidence="5" id="KW-1185">Reference proteome</keyword>
<dbReference type="Proteomes" id="UP000051162">
    <property type="component" value="Unassembled WGS sequence"/>
</dbReference>
<gene>
    <name evidence="4" type="ORF">FD30_GL002065</name>
</gene>
<dbReference type="AlphaFoldDB" id="A0A0R1JUF1"/>
<evidence type="ECO:0000313" key="4">
    <source>
        <dbReference type="EMBL" id="KRK74893.1"/>
    </source>
</evidence>
<dbReference type="Pfam" id="PF13791">
    <property type="entry name" value="Sigma_reg_C"/>
    <property type="match status" value="1"/>
</dbReference>
<proteinExistence type="predicted"/>
<protein>
    <recommendedName>
        <fullName evidence="6">Anti-sigma factor</fullName>
    </recommendedName>
</protein>
<comment type="caution">
    <text evidence="4">The sequence shown here is derived from an EMBL/GenBank/DDBJ whole genome shotgun (WGS) entry which is preliminary data.</text>
</comment>
<evidence type="ECO:0000256" key="1">
    <source>
        <dbReference type="SAM" id="Phobius"/>
    </source>
</evidence>
<evidence type="ECO:0000259" key="3">
    <source>
        <dbReference type="Pfam" id="PF13800"/>
    </source>
</evidence>
<dbReference type="InterPro" id="IPR029101">
    <property type="entry name" value="Sigma_reg_N"/>
</dbReference>
<dbReference type="OrthoDB" id="1730160at2"/>
<evidence type="ECO:0000259" key="2">
    <source>
        <dbReference type="Pfam" id="PF13791"/>
    </source>
</evidence>
<feature type="transmembrane region" description="Helical" evidence="1">
    <location>
        <begin position="20"/>
        <end position="41"/>
    </location>
</feature>
<keyword evidence="1" id="KW-0812">Transmembrane</keyword>
<dbReference type="Pfam" id="PF13800">
    <property type="entry name" value="Sigma_reg_N"/>
    <property type="match status" value="1"/>
</dbReference>
<dbReference type="STRING" id="1423773.FD30_GL002065"/>
<keyword evidence="1" id="KW-0472">Membrane</keyword>
<dbReference type="PATRIC" id="fig|1423773.3.peg.2118"/>
<keyword evidence="1" id="KW-1133">Transmembrane helix</keyword>
<dbReference type="EMBL" id="AZDT01000042">
    <property type="protein sequence ID" value="KRK74893.1"/>
    <property type="molecule type" value="Genomic_DNA"/>
</dbReference>
<sequence>MKTDIEFNRLARRVRWKRWLITIGIAVVVSFGLVVGGYQLLQHLAAKSSDRDMDYLQVTAEILAPNLQSSDRYLANTTIQGGQVVSHRYKEIAGQRVAWSPAVTNYSWLGTELGTAINATDWGNTRQDRVYDRITQQRVPQFYDVSRRPTKADPRRQQDLATVARTSHQVAEVALTFKHPLTYAAIQRKLPRSLTAAWYWIGTKDSASPELTNDYLGIAGGDDGAPGTGRLTTNNYRYFRSALKQAYQEFGGTLRTGGLDVFKFGAQYAKRYPSLQTAKFAGVIVTGNSAAFKQLGHPDWVAASSAGIVMPQTAIQ</sequence>
<feature type="domain" description="Sigma factor regulator C-terminal" evidence="2">
    <location>
        <begin position="168"/>
        <end position="306"/>
    </location>
</feature>
<accession>A0A0R1JUF1</accession>
<reference evidence="4 5" key="1">
    <citation type="journal article" date="2015" name="Genome Announc.">
        <title>Expanding the biotechnology potential of lactobacilli through comparative genomics of 213 strains and associated genera.</title>
        <authorList>
            <person name="Sun Z."/>
            <person name="Harris H.M."/>
            <person name="McCann A."/>
            <person name="Guo C."/>
            <person name="Argimon S."/>
            <person name="Zhang W."/>
            <person name="Yang X."/>
            <person name="Jeffery I.B."/>
            <person name="Cooney J.C."/>
            <person name="Kagawa T.F."/>
            <person name="Liu W."/>
            <person name="Song Y."/>
            <person name="Salvetti E."/>
            <person name="Wrobel A."/>
            <person name="Rasinkangas P."/>
            <person name="Parkhill J."/>
            <person name="Rea M.C."/>
            <person name="O'Sullivan O."/>
            <person name="Ritari J."/>
            <person name="Douillard F.P."/>
            <person name="Paul Ross R."/>
            <person name="Yang R."/>
            <person name="Briner A.E."/>
            <person name="Felis G.E."/>
            <person name="de Vos W.M."/>
            <person name="Barrangou R."/>
            <person name="Klaenhammer T.R."/>
            <person name="Caufield P.W."/>
            <person name="Cui Y."/>
            <person name="Zhang H."/>
            <person name="O'Toole P.W."/>
        </authorList>
    </citation>
    <scope>NUCLEOTIDE SEQUENCE [LARGE SCALE GENOMIC DNA]</scope>
    <source>
        <strain evidence="4 5">DSM 19117</strain>
    </source>
</reference>
<evidence type="ECO:0008006" key="6">
    <source>
        <dbReference type="Google" id="ProtNLM"/>
    </source>
</evidence>
<name>A0A0R1JUF1_9LACO</name>
<evidence type="ECO:0000313" key="5">
    <source>
        <dbReference type="Proteomes" id="UP000051162"/>
    </source>
</evidence>
<organism evidence="4 5">
    <name type="scientific">Levilactobacillus namurensis DSM 19117</name>
    <dbReference type="NCBI Taxonomy" id="1423773"/>
    <lineage>
        <taxon>Bacteria</taxon>
        <taxon>Bacillati</taxon>
        <taxon>Bacillota</taxon>
        <taxon>Bacilli</taxon>
        <taxon>Lactobacillales</taxon>
        <taxon>Lactobacillaceae</taxon>
        <taxon>Levilactobacillus</taxon>
    </lineage>
</organism>
<dbReference type="InterPro" id="IPR025672">
    <property type="entry name" value="Sigma_reg_C_dom"/>
</dbReference>